<name>A0A0D8B5Z9_9ACTN</name>
<dbReference type="CDD" id="cd13399">
    <property type="entry name" value="Slt35-like"/>
    <property type="match status" value="1"/>
</dbReference>
<evidence type="ECO:0000259" key="2">
    <source>
        <dbReference type="Pfam" id="PF13406"/>
    </source>
</evidence>
<keyword evidence="4" id="KW-1185">Reference proteome</keyword>
<feature type="compositionally biased region" description="Pro residues" evidence="1">
    <location>
        <begin position="212"/>
        <end position="246"/>
    </location>
</feature>
<protein>
    <submittedName>
        <fullName evidence="3">Transglycosylase SLT domain</fullName>
    </submittedName>
</protein>
<dbReference type="Proteomes" id="UP000032545">
    <property type="component" value="Unassembled WGS sequence"/>
</dbReference>
<gene>
    <name evidence="3" type="ORF">FF36_06165</name>
</gene>
<feature type="domain" description="Transglycosylase SLT" evidence="2">
    <location>
        <begin position="116"/>
        <end position="165"/>
    </location>
</feature>
<feature type="region of interest" description="Disordered" evidence="1">
    <location>
        <begin position="204"/>
        <end position="327"/>
    </location>
</feature>
<sequence length="327" mass="33142">VPDDRTLAAAATHRSPTAAAVVLTATERRIPTRMLTAYRAAAVRTAAEHPACHLPWQLLAGIGRIESGHAAGHTLTADGTLTRPILGPPLDGHDGRALLRDTDHGTLDHDTRYDRAVGPMQFIPTTWASAGRDNSGDGRADPDNVDDATLAAAGYLCRHGRDLADPAQLRAAIFSYNPSTSYVRAVLAWTAGYTTGYAATDATPRTAATPGAPVPPLPAYPPPPTSPPLSPSPAPTPTPTPTPTPAPLRSAPTGSASAPRPAADPVAGRPATGPPPPAATAATSTAPGESLGDPSDPPTVPPGGSLRVIPLTTPATPPAAAQSAPPP</sequence>
<dbReference type="GO" id="GO:0008933">
    <property type="term" value="F:peptidoglycan lytic transglycosylase activity"/>
    <property type="evidence" value="ECO:0007669"/>
    <property type="project" value="TreeGrafter"/>
</dbReference>
<dbReference type="Gene3D" id="1.10.530.10">
    <property type="match status" value="1"/>
</dbReference>
<proteinExistence type="predicted"/>
<feature type="non-terminal residue" evidence="3">
    <location>
        <position position="1"/>
    </location>
</feature>
<dbReference type="PANTHER" id="PTHR30163">
    <property type="entry name" value="MEMBRANE-BOUND LYTIC MUREIN TRANSGLYCOSYLASE B"/>
    <property type="match status" value="1"/>
</dbReference>
<evidence type="ECO:0000313" key="3">
    <source>
        <dbReference type="EMBL" id="KJE19540.1"/>
    </source>
</evidence>
<feature type="compositionally biased region" description="Low complexity" evidence="1">
    <location>
        <begin position="279"/>
        <end position="288"/>
    </location>
</feature>
<dbReference type="AlphaFoldDB" id="A0A0D8B5Z9"/>
<dbReference type="GO" id="GO:0009253">
    <property type="term" value="P:peptidoglycan catabolic process"/>
    <property type="evidence" value="ECO:0007669"/>
    <property type="project" value="TreeGrafter"/>
</dbReference>
<dbReference type="EMBL" id="JYFN01000098">
    <property type="protein sequence ID" value="KJE19540.1"/>
    <property type="molecule type" value="Genomic_DNA"/>
</dbReference>
<dbReference type="PANTHER" id="PTHR30163:SF8">
    <property type="entry name" value="LYTIC MUREIN TRANSGLYCOSYLASE"/>
    <property type="match status" value="1"/>
</dbReference>
<feature type="compositionally biased region" description="Low complexity" evidence="1">
    <location>
        <begin position="310"/>
        <end position="327"/>
    </location>
</feature>
<dbReference type="InterPro" id="IPR023346">
    <property type="entry name" value="Lysozyme-like_dom_sf"/>
</dbReference>
<evidence type="ECO:0000256" key="1">
    <source>
        <dbReference type="SAM" id="MobiDB-lite"/>
    </source>
</evidence>
<dbReference type="SUPFAM" id="SSF53955">
    <property type="entry name" value="Lysozyme-like"/>
    <property type="match status" value="1"/>
</dbReference>
<evidence type="ECO:0000313" key="4">
    <source>
        <dbReference type="Proteomes" id="UP000032545"/>
    </source>
</evidence>
<reference evidence="3 4" key="2">
    <citation type="journal article" date="2016" name="Genome Announc.">
        <title>Permanent Draft Genome Sequences for Two Variants of Frankia sp. Strain CpI1, the First Frankia Strain Isolated from Root Nodules of Comptonia peregrina.</title>
        <authorList>
            <person name="Oshone R."/>
            <person name="Hurst S.G.IV."/>
            <person name="Abebe-Akele F."/>
            <person name="Simpson S."/>
            <person name="Morris K."/>
            <person name="Thomas W.K."/>
            <person name="Tisa L.S."/>
        </authorList>
    </citation>
    <scope>NUCLEOTIDE SEQUENCE [LARGE SCALE GENOMIC DNA]</scope>
    <source>
        <strain evidence="4">CpI1-S</strain>
    </source>
</reference>
<reference evidence="4" key="1">
    <citation type="submission" date="2015-02" db="EMBL/GenBank/DDBJ databases">
        <title>Draft Genome of Frankia sp. CpI1-S.</title>
        <authorList>
            <person name="Oshone R.T."/>
            <person name="Ngom M."/>
            <person name="Ghodhbane-Gtari F."/>
            <person name="Gtari M."/>
            <person name="Morris K."/>
            <person name="Thomas K."/>
            <person name="Sen A."/>
            <person name="Tisa L.S."/>
        </authorList>
    </citation>
    <scope>NUCLEOTIDE SEQUENCE [LARGE SCALE GENOMIC DNA]</scope>
    <source>
        <strain evidence="4">CpI1-S</strain>
    </source>
</reference>
<dbReference type="InterPro" id="IPR031304">
    <property type="entry name" value="SLT_2"/>
</dbReference>
<comment type="caution">
    <text evidence="3">The sequence shown here is derived from an EMBL/GenBank/DDBJ whole genome shotgun (WGS) entry which is preliminary data.</text>
</comment>
<organism evidence="3 4">
    <name type="scientific">Frankia torreyi</name>
    <dbReference type="NCBI Taxonomy" id="1856"/>
    <lineage>
        <taxon>Bacteria</taxon>
        <taxon>Bacillati</taxon>
        <taxon>Actinomycetota</taxon>
        <taxon>Actinomycetes</taxon>
        <taxon>Frankiales</taxon>
        <taxon>Frankiaceae</taxon>
        <taxon>Frankia</taxon>
    </lineage>
</organism>
<dbReference type="Pfam" id="PF13406">
    <property type="entry name" value="SLT_2"/>
    <property type="match status" value="1"/>
</dbReference>
<accession>A0A0D8B5Z9</accession>
<dbReference type="PATRIC" id="fig|1502723.3.peg.7131"/>
<dbReference type="InterPro" id="IPR043426">
    <property type="entry name" value="MltB-like"/>
</dbReference>
<dbReference type="RefSeq" id="WP_082122358.1">
    <property type="nucleotide sequence ID" value="NZ_JYFN01000098.1"/>
</dbReference>